<evidence type="ECO:0000259" key="2">
    <source>
        <dbReference type="Pfam" id="PF02318"/>
    </source>
</evidence>
<dbReference type="OrthoDB" id="270970at2759"/>
<dbReference type="Proteomes" id="UP000054324">
    <property type="component" value="Unassembled WGS sequence"/>
</dbReference>
<feature type="region of interest" description="Disordered" evidence="1">
    <location>
        <begin position="19"/>
        <end position="74"/>
    </location>
</feature>
<evidence type="ECO:0000313" key="4">
    <source>
        <dbReference type="Proteomes" id="UP000054324"/>
    </source>
</evidence>
<dbReference type="EMBL" id="KL596703">
    <property type="protein sequence ID" value="KER28257.1"/>
    <property type="molecule type" value="Genomic_DNA"/>
</dbReference>
<dbReference type="InterPro" id="IPR041282">
    <property type="entry name" value="FYVE_2"/>
</dbReference>
<organism evidence="3 4">
    <name type="scientific">Opisthorchis viverrini</name>
    <name type="common">Southeast Asian liver fluke</name>
    <dbReference type="NCBI Taxonomy" id="6198"/>
    <lineage>
        <taxon>Eukaryota</taxon>
        <taxon>Metazoa</taxon>
        <taxon>Spiralia</taxon>
        <taxon>Lophotrochozoa</taxon>
        <taxon>Platyhelminthes</taxon>
        <taxon>Trematoda</taxon>
        <taxon>Digenea</taxon>
        <taxon>Opisthorchiida</taxon>
        <taxon>Opisthorchiata</taxon>
        <taxon>Opisthorchiidae</taxon>
        <taxon>Opisthorchis</taxon>
    </lineage>
</organism>
<feature type="domain" description="FYVE-type zinc finger" evidence="2">
    <location>
        <begin position="91"/>
        <end position="121"/>
    </location>
</feature>
<accession>A0A074ZR18</accession>
<keyword evidence="4" id="KW-1185">Reference proteome</keyword>
<sequence>RSRNSHPLTSRTWIAFRPGAASARSTPVHNASNPAITRSRHFSDNIETPNGRSPTEETAGEKASQRARSVSTSITQKGHELLERIRERRGSRQTPTTETICKICREAREIWKRSGAWFYKTLPRPSSPAISPTSPDMMLSQTVSSPTELVQPVTAAQTEQEPTSWIKLQPRRQFSKRIQRDLKDQPTSSASQRLDKPEDGHYWLFFGIWHSSHKSTDQSTNYGVAHNIPQRNYSQPTSNVSWLAHPPKFVQFWANRTTAKSDWR</sequence>
<evidence type="ECO:0000256" key="1">
    <source>
        <dbReference type="SAM" id="MobiDB-lite"/>
    </source>
</evidence>
<feature type="compositionally biased region" description="Polar residues" evidence="1">
    <location>
        <begin position="23"/>
        <end position="36"/>
    </location>
</feature>
<dbReference type="STRING" id="6198.A0A074ZR18"/>
<dbReference type="RefSeq" id="XP_009168000.1">
    <property type="nucleotide sequence ID" value="XM_009169736.1"/>
</dbReference>
<feature type="non-terminal residue" evidence="3">
    <location>
        <position position="1"/>
    </location>
</feature>
<proteinExistence type="predicted"/>
<dbReference type="CTD" id="20327785"/>
<evidence type="ECO:0000313" key="3">
    <source>
        <dbReference type="EMBL" id="KER28257.1"/>
    </source>
</evidence>
<dbReference type="KEGG" id="ovi:T265_13618"/>
<protein>
    <recommendedName>
        <fullName evidence="2">FYVE-type zinc finger domain-containing protein</fullName>
    </recommendedName>
</protein>
<dbReference type="InterPro" id="IPR013083">
    <property type="entry name" value="Znf_RING/FYVE/PHD"/>
</dbReference>
<dbReference type="AlphaFoldDB" id="A0A074ZR18"/>
<dbReference type="Gene3D" id="3.30.40.10">
    <property type="entry name" value="Zinc/RING finger domain, C3HC4 (zinc finger)"/>
    <property type="match status" value="1"/>
</dbReference>
<gene>
    <name evidence="3" type="ORF">T265_13618</name>
</gene>
<reference evidence="3 4" key="1">
    <citation type="submission" date="2013-11" db="EMBL/GenBank/DDBJ databases">
        <title>Opisthorchis viverrini - life in the bile duct.</title>
        <authorList>
            <person name="Young N.D."/>
            <person name="Nagarajan N."/>
            <person name="Lin S.J."/>
            <person name="Korhonen P.K."/>
            <person name="Jex A.R."/>
            <person name="Hall R.S."/>
            <person name="Safavi-Hemami H."/>
            <person name="Kaewkong W."/>
            <person name="Bertrand D."/>
            <person name="Gao S."/>
            <person name="Seet Q."/>
            <person name="Wongkham S."/>
            <person name="Teh B.T."/>
            <person name="Wongkham C."/>
            <person name="Intapan P.M."/>
            <person name="Maleewong W."/>
            <person name="Yang X."/>
            <person name="Hu M."/>
            <person name="Wang Z."/>
            <person name="Hofmann A."/>
            <person name="Sternberg P.W."/>
            <person name="Tan P."/>
            <person name="Wang J."/>
            <person name="Gasser R.B."/>
        </authorList>
    </citation>
    <scope>NUCLEOTIDE SEQUENCE [LARGE SCALE GENOMIC DNA]</scope>
</reference>
<dbReference type="GeneID" id="20327785"/>
<name>A0A074ZR18_OPIVI</name>
<dbReference type="Pfam" id="PF02318">
    <property type="entry name" value="FYVE_2"/>
    <property type="match status" value="1"/>
</dbReference>